<name>A0A2N9H597_FAGSY</name>
<evidence type="ECO:0000256" key="5">
    <source>
        <dbReference type="ARBA" id="ARBA00022842"/>
    </source>
</evidence>
<accession>A0A2N9H597</accession>
<dbReference type="PROSITE" id="PS51706">
    <property type="entry name" value="G_ENGB"/>
    <property type="match status" value="1"/>
</dbReference>
<organism evidence="9">
    <name type="scientific">Fagus sylvatica</name>
    <name type="common">Beechnut</name>
    <dbReference type="NCBI Taxonomy" id="28930"/>
    <lineage>
        <taxon>Eukaryota</taxon>
        <taxon>Viridiplantae</taxon>
        <taxon>Streptophyta</taxon>
        <taxon>Embryophyta</taxon>
        <taxon>Tracheophyta</taxon>
        <taxon>Spermatophyta</taxon>
        <taxon>Magnoliopsida</taxon>
        <taxon>eudicotyledons</taxon>
        <taxon>Gunneridae</taxon>
        <taxon>Pentapetalae</taxon>
        <taxon>rosids</taxon>
        <taxon>fabids</taxon>
        <taxon>Fagales</taxon>
        <taxon>Fagaceae</taxon>
        <taxon>Fagus</taxon>
    </lineage>
</organism>
<reference evidence="9" key="1">
    <citation type="submission" date="2018-02" db="EMBL/GenBank/DDBJ databases">
        <authorList>
            <person name="Cohen D.B."/>
            <person name="Kent A.D."/>
        </authorList>
    </citation>
    <scope>NUCLEOTIDE SEQUENCE</scope>
</reference>
<dbReference type="InterPro" id="IPR030393">
    <property type="entry name" value="G_ENGB_dom"/>
</dbReference>
<dbReference type="NCBIfam" id="TIGR03598">
    <property type="entry name" value="GTPase_YsxC"/>
    <property type="match status" value="1"/>
</dbReference>
<feature type="domain" description="EngB-type G" evidence="8">
    <location>
        <begin position="211"/>
        <end position="386"/>
    </location>
</feature>
<feature type="region of interest" description="Disordered" evidence="7">
    <location>
        <begin position="112"/>
        <end position="145"/>
    </location>
</feature>
<dbReference type="Gene3D" id="3.40.50.300">
    <property type="entry name" value="P-loop containing nucleotide triphosphate hydrolases"/>
    <property type="match status" value="1"/>
</dbReference>
<evidence type="ECO:0000256" key="1">
    <source>
        <dbReference type="ARBA" id="ARBA00001946"/>
    </source>
</evidence>
<dbReference type="EMBL" id="OIVN01002835">
    <property type="protein sequence ID" value="SPD06809.1"/>
    <property type="molecule type" value="Genomic_DNA"/>
</dbReference>
<evidence type="ECO:0000256" key="6">
    <source>
        <dbReference type="ARBA" id="ARBA00023134"/>
    </source>
</evidence>
<dbReference type="AlphaFoldDB" id="A0A2N9H597"/>
<evidence type="ECO:0000256" key="3">
    <source>
        <dbReference type="ARBA" id="ARBA00022723"/>
    </source>
</evidence>
<dbReference type="InterPro" id="IPR006073">
    <property type="entry name" value="GTP-bd"/>
</dbReference>
<feature type="region of interest" description="Disordered" evidence="7">
    <location>
        <begin position="1"/>
        <end position="43"/>
    </location>
</feature>
<evidence type="ECO:0000256" key="7">
    <source>
        <dbReference type="SAM" id="MobiDB-lite"/>
    </source>
</evidence>
<gene>
    <name evidence="9" type="ORF">FSB_LOCUS34691</name>
</gene>
<evidence type="ECO:0000259" key="8">
    <source>
        <dbReference type="PROSITE" id="PS51706"/>
    </source>
</evidence>
<dbReference type="PANTHER" id="PTHR47560">
    <property type="entry name" value="EXPRESSED PROTEIN"/>
    <property type="match status" value="1"/>
</dbReference>
<dbReference type="InterPro" id="IPR019987">
    <property type="entry name" value="GTP-bd_ribosome_bio_YsxC"/>
</dbReference>
<dbReference type="HAMAP" id="MF_00321">
    <property type="entry name" value="GTPase_EngB"/>
    <property type="match status" value="1"/>
</dbReference>
<dbReference type="GO" id="GO:0005525">
    <property type="term" value="F:GTP binding"/>
    <property type="evidence" value="ECO:0007669"/>
    <property type="project" value="UniProtKB-KW"/>
</dbReference>
<dbReference type="InterPro" id="IPR027417">
    <property type="entry name" value="P-loop_NTPase"/>
</dbReference>
<comment type="similarity">
    <text evidence="2">Belongs to the TRAFAC class TrmE-Era-EngA-EngB-Septin-like GTPase superfamily. EngB GTPase family.</text>
</comment>
<evidence type="ECO:0000256" key="4">
    <source>
        <dbReference type="ARBA" id="ARBA00022741"/>
    </source>
</evidence>
<proteinExistence type="inferred from homology"/>
<protein>
    <recommendedName>
        <fullName evidence="8">EngB-type G domain-containing protein</fullName>
    </recommendedName>
</protein>
<keyword evidence="5" id="KW-0460">Magnesium</keyword>
<keyword evidence="3" id="KW-0479">Metal-binding</keyword>
<dbReference type="CDD" id="cd01876">
    <property type="entry name" value="YihA_EngB"/>
    <property type="match status" value="1"/>
</dbReference>
<comment type="cofactor">
    <cofactor evidence="1">
        <name>Mg(2+)</name>
        <dbReference type="ChEBI" id="CHEBI:18420"/>
    </cofactor>
</comment>
<dbReference type="SUPFAM" id="SSF52540">
    <property type="entry name" value="P-loop containing nucleoside triphosphate hydrolases"/>
    <property type="match status" value="1"/>
</dbReference>
<evidence type="ECO:0000256" key="2">
    <source>
        <dbReference type="ARBA" id="ARBA00009638"/>
    </source>
</evidence>
<dbReference type="Pfam" id="PF01926">
    <property type="entry name" value="MMR_HSR1"/>
    <property type="match status" value="1"/>
</dbReference>
<dbReference type="PANTHER" id="PTHR47560:SF1">
    <property type="entry name" value="EXPRESSED PROTEIN"/>
    <property type="match status" value="1"/>
</dbReference>
<evidence type="ECO:0000313" key="9">
    <source>
        <dbReference type="EMBL" id="SPD06809.1"/>
    </source>
</evidence>
<dbReference type="GO" id="GO:0046872">
    <property type="term" value="F:metal ion binding"/>
    <property type="evidence" value="ECO:0007669"/>
    <property type="project" value="UniProtKB-KW"/>
</dbReference>
<sequence>MVGGVASSYNERAPSRKAFSKKGQNQVKSDFDTAKGNKNSHCSMWVSKRLEDATSETKHSFRVVKDIVESAWASNRTRTKDVDKVDVGWAGSLKKTTKSKYDSSKCLDIRQKEYPDLPPSKSAKKNVQEKRRLDDDTEVLDDQPKKSKRLLGRRSLIELRRAGYNTELSAPLDNIPFSTSSERERIEENIFRKKMTFFVAAKASSSFPPPGLPEIAFAGRSNVGKSSLLNLLTRQWGAVRTSDKPALTQTINFFELGSKLCLVDLPGYGFAYAKEEVKDAWEEFVKEYVSTRVGLKRVCLLIDTKWGINPRDHELINLMERCQTKYQIVLTKTDTVFPIDVACRAMQIEENLKANKSVVQPLMMVSSKSGAGVRCLRTALAKIARFAKL</sequence>
<keyword evidence="4" id="KW-0547">Nucleotide-binding</keyword>
<keyword evidence="6" id="KW-0342">GTP-binding</keyword>